<feature type="domain" description="Lysozyme inhibitor LprI-like N-terminal" evidence="2">
    <location>
        <begin position="24"/>
        <end position="114"/>
    </location>
</feature>
<sequence length="122" mass="13467">MIVRFSAVCGLALWASCGLAADACRDPQTQAEMTYCAGEDYTLADRELNAVYARVRAAVPEAERERLRAAQLAWIKLRDLDCDLAAFGVRGGSIESMTITGCKTQHTNQRIEWLRSLLAESL</sequence>
<dbReference type="InterPro" id="IPR009739">
    <property type="entry name" value="LprI-like_N"/>
</dbReference>
<dbReference type="AlphaFoldDB" id="A0A317MQ64"/>
<evidence type="ECO:0000256" key="1">
    <source>
        <dbReference type="SAM" id="SignalP"/>
    </source>
</evidence>
<evidence type="ECO:0000313" key="4">
    <source>
        <dbReference type="Proteomes" id="UP000246569"/>
    </source>
</evidence>
<gene>
    <name evidence="3" type="ORF">C7443_11829</name>
</gene>
<dbReference type="RefSeq" id="WP_170123703.1">
    <property type="nucleotide sequence ID" value="NZ_QGTJ01000018.1"/>
</dbReference>
<dbReference type="PROSITE" id="PS51257">
    <property type="entry name" value="PROKAR_LIPOPROTEIN"/>
    <property type="match status" value="1"/>
</dbReference>
<feature type="signal peptide" evidence="1">
    <location>
        <begin position="1"/>
        <end position="20"/>
    </location>
</feature>
<name>A0A317MQ64_9GAMM</name>
<organism evidence="3 4">
    <name type="scientific">Plasticicumulans acidivorans</name>
    <dbReference type="NCBI Taxonomy" id="886464"/>
    <lineage>
        <taxon>Bacteria</taxon>
        <taxon>Pseudomonadati</taxon>
        <taxon>Pseudomonadota</taxon>
        <taxon>Gammaproteobacteria</taxon>
        <taxon>Candidatus Competibacteraceae</taxon>
        <taxon>Plasticicumulans</taxon>
    </lineage>
</organism>
<keyword evidence="4" id="KW-1185">Reference proteome</keyword>
<dbReference type="PANTHER" id="PTHR39176:SF1">
    <property type="entry name" value="PERIPLASMIC PROTEIN"/>
    <property type="match status" value="1"/>
</dbReference>
<dbReference type="Pfam" id="PF07007">
    <property type="entry name" value="LprI"/>
    <property type="match status" value="1"/>
</dbReference>
<evidence type="ECO:0000313" key="3">
    <source>
        <dbReference type="EMBL" id="PWV58397.1"/>
    </source>
</evidence>
<proteinExistence type="predicted"/>
<evidence type="ECO:0000259" key="2">
    <source>
        <dbReference type="Pfam" id="PF07007"/>
    </source>
</evidence>
<accession>A0A317MQ64</accession>
<dbReference type="Gene3D" id="1.20.1270.180">
    <property type="match status" value="1"/>
</dbReference>
<comment type="caution">
    <text evidence="3">The sequence shown here is derived from an EMBL/GenBank/DDBJ whole genome shotgun (WGS) entry which is preliminary data.</text>
</comment>
<dbReference type="EMBL" id="QGTJ01000018">
    <property type="protein sequence ID" value="PWV58397.1"/>
    <property type="molecule type" value="Genomic_DNA"/>
</dbReference>
<keyword evidence="1" id="KW-0732">Signal</keyword>
<protein>
    <submittedName>
        <fullName evidence="3">Uncharacterized protein YecT (DUF1311 family)</fullName>
    </submittedName>
</protein>
<dbReference type="PANTHER" id="PTHR39176">
    <property type="entry name" value="PERIPLASMIC PROTEIN-RELATED"/>
    <property type="match status" value="1"/>
</dbReference>
<reference evidence="3 4" key="1">
    <citation type="submission" date="2018-05" db="EMBL/GenBank/DDBJ databases">
        <title>Genomic Encyclopedia of Type Strains, Phase IV (KMG-IV): sequencing the most valuable type-strain genomes for metagenomic binning, comparative biology and taxonomic classification.</title>
        <authorList>
            <person name="Goeker M."/>
        </authorList>
    </citation>
    <scope>NUCLEOTIDE SEQUENCE [LARGE SCALE GENOMIC DNA]</scope>
    <source>
        <strain evidence="3 4">DSM 23606</strain>
    </source>
</reference>
<dbReference type="Proteomes" id="UP000246569">
    <property type="component" value="Unassembled WGS sequence"/>
</dbReference>
<feature type="chain" id="PRO_5016271723" evidence="1">
    <location>
        <begin position="21"/>
        <end position="122"/>
    </location>
</feature>